<feature type="region of interest" description="Disordered" evidence="9">
    <location>
        <begin position="449"/>
        <end position="525"/>
    </location>
</feature>
<evidence type="ECO:0000256" key="6">
    <source>
        <dbReference type="ARBA" id="ARBA00023004"/>
    </source>
</evidence>
<dbReference type="InterPro" id="IPR011538">
    <property type="entry name" value="Nuo51_FMN-bd"/>
</dbReference>
<dbReference type="GO" id="GO:0046872">
    <property type="term" value="F:metal ion binding"/>
    <property type="evidence" value="ECO:0007669"/>
    <property type="project" value="UniProtKB-KW"/>
</dbReference>
<evidence type="ECO:0000256" key="9">
    <source>
        <dbReference type="SAM" id="MobiDB-lite"/>
    </source>
</evidence>
<keyword evidence="12" id="KW-1185">Reference proteome</keyword>
<feature type="domain" description="4Fe-4S ferredoxin-type" evidence="10">
    <location>
        <begin position="387"/>
        <end position="416"/>
    </location>
</feature>
<organism evidence="11 12">
    <name type="scientific">Thioalbus denitrificans</name>
    <dbReference type="NCBI Taxonomy" id="547122"/>
    <lineage>
        <taxon>Bacteria</taxon>
        <taxon>Pseudomonadati</taxon>
        <taxon>Pseudomonadota</taxon>
        <taxon>Gammaproteobacteria</taxon>
        <taxon>Chromatiales</taxon>
        <taxon>Ectothiorhodospiraceae</taxon>
        <taxon>Thioalbus</taxon>
    </lineage>
</organism>
<keyword evidence="8" id="KW-0997">Cell inner membrane</keyword>
<dbReference type="GO" id="GO:0022900">
    <property type="term" value="P:electron transport chain"/>
    <property type="evidence" value="ECO:0007669"/>
    <property type="project" value="UniProtKB-UniRule"/>
</dbReference>
<feature type="binding site" evidence="8">
    <location>
        <position position="399"/>
    </location>
    <ligand>
        <name>[4Fe-4S] cluster</name>
        <dbReference type="ChEBI" id="CHEBI:49883"/>
        <label>2</label>
    </ligand>
</feature>
<feature type="binding site" evidence="8">
    <location>
        <position position="357"/>
    </location>
    <ligand>
        <name>[4Fe-4S] cluster</name>
        <dbReference type="ChEBI" id="CHEBI:49883"/>
        <label>1</label>
    </ligand>
</feature>
<evidence type="ECO:0000313" key="11">
    <source>
        <dbReference type="EMBL" id="RCX32380.1"/>
    </source>
</evidence>
<dbReference type="Gene3D" id="3.40.50.11540">
    <property type="entry name" value="NADH-ubiquinone oxidoreductase 51kDa subunit"/>
    <property type="match status" value="1"/>
</dbReference>
<dbReference type="InterPro" id="IPR037225">
    <property type="entry name" value="Nuo51_FMN-bd_sf"/>
</dbReference>
<dbReference type="GO" id="GO:0051539">
    <property type="term" value="F:4 iron, 4 sulfur cluster binding"/>
    <property type="evidence" value="ECO:0007669"/>
    <property type="project" value="UniProtKB-KW"/>
</dbReference>
<dbReference type="SUPFAM" id="SSF46548">
    <property type="entry name" value="alpha-helical ferredoxin"/>
    <property type="match status" value="1"/>
</dbReference>
<keyword evidence="8" id="KW-1003">Cell membrane</keyword>
<dbReference type="InterPro" id="IPR010208">
    <property type="entry name" value="Ion_transpt_RnfC/RsxC"/>
</dbReference>
<keyword evidence="7 8" id="KW-0411">Iron-sulfur</keyword>
<dbReference type="Gene3D" id="3.30.70.20">
    <property type="match status" value="1"/>
</dbReference>
<comment type="caution">
    <text evidence="11">The sequence shown here is derived from an EMBL/GenBank/DDBJ whole genome shotgun (WGS) entry which is preliminary data.</text>
</comment>
<feature type="binding site" evidence="8">
    <location>
        <position position="367"/>
    </location>
    <ligand>
        <name>[4Fe-4S] cluster</name>
        <dbReference type="ChEBI" id="CHEBI:49883"/>
        <label>2</label>
    </ligand>
</feature>
<dbReference type="Proteomes" id="UP000252707">
    <property type="component" value="Unassembled WGS sequence"/>
</dbReference>
<dbReference type="GO" id="GO:0005886">
    <property type="term" value="C:plasma membrane"/>
    <property type="evidence" value="ECO:0007669"/>
    <property type="project" value="UniProtKB-SubCell"/>
</dbReference>
<dbReference type="AlphaFoldDB" id="A0A369CEB9"/>
<dbReference type="PANTHER" id="PTHR43034:SF2">
    <property type="entry name" value="ION-TRANSLOCATING OXIDOREDUCTASE COMPLEX SUBUNIT C"/>
    <property type="match status" value="1"/>
</dbReference>
<feature type="domain" description="4Fe-4S ferredoxin-type" evidence="10">
    <location>
        <begin position="347"/>
        <end position="377"/>
    </location>
</feature>
<evidence type="ECO:0000256" key="4">
    <source>
        <dbReference type="ARBA" id="ARBA00022737"/>
    </source>
</evidence>
<dbReference type="PROSITE" id="PS51379">
    <property type="entry name" value="4FE4S_FER_2"/>
    <property type="match status" value="2"/>
</dbReference>
<dbReference type="NCBIfam" id="NF003454">
    <property type="entry name" value="PRK05035.1"/>
    <property type="match status" value="1"/>
</dbReference>
<evidence type="ECO:0000313" key="12">
    <source>
        <dbReference type="Proteomes" id="UP000252707"/>
    </source>
</evidence>
<dbReference type="InterPro" id="IPR026902">
    <property type="entry name" value="RnfC_N"/>
</dbReference>
<evidence type="ECO:0000259" key="10">
    <source>
        <dbReference type="PROSITE" id="PS51379"/>
    </source>
</evidence>
<dbReference type="InterPro" id="IPR017896">
    <property type="entry name" value="4Fe4S_Fe-S-bd"/>
</dbReference>
<feature type="compositionally biased region" description="Low complexity" evidence="9">
    <location>
        <begin position="462"/>
        <end position="499"/>
    </location>
</feature>
<dbReference type="Pfam" id="PF12838">
    <property type="entry name" value="Fer4_7"/>
    <property type="match status" value="1"/>
</dbReference>
<feature type="binding site" evidence="8">
    <location>
        <position position="396"/>
    </location>
    <ligand>
        <name>[4Fe-4S] cluster</name>
        <dbReference type="ChEBI" id="CHEBI:49883"/>
        <label>2</label>
    </ligand>
</feature>
<comment type="cofactor">
    <cofactor evidence="8">
        <name>[4Fe-4S] cluster</name>
        <dbReference type="ChEBI" id="CHEBI:49883"/>
    </cofactor>
    <text evidence="8">Binds 2 [4Fe-4S] clusters per subunit.</text>
</comment>
<protein>
    <recommendedName>
        <fullName evidence="8">Ion-translocating oxidoreductase complex subunit C</fullName>
        <ecNumber evidence="8">7.-.-.-</ecNumber>
    </recommendedName>
    <alternativeName>
        <fullName evidence="8">Rnf electron transport complex subunit C</fullName>
    </alternativeName>
</protein>
<evidence type="ECO:0000256" key="1">
    <source>
        <dbReference type="ARBA" id="ARBA00022448"/>
    </source>
</evidence>
<dbReference type="EC" id="7.-.-.-" evidence="8"/>
<feature type="binding site" evidence="8">
    <location>
        <position position="402"/>
    </location>
    <ligand>
        <name>[4Fe-4S] cluster</name>
        <dbReference type="ChEBI" id="CHEBI:49883"/>
        <label>2</label>
    </ligand>
</feature>
<keyword evidence="2 8" id="KW-0004">4Fe-4S</keyword>
<keyword evidence="8" id="KW-0472">Membrane</keyword>
<dbReference type="Pfam" id="PF13375">
    <property type="entry name" value="RnfC_N"/>
    <property type="match status" value="1"/>
</dbReference>
<gene>
    <name evidence="8" type="primary">rnfC</name>
    <name evidence="11" type="ORF">DFQ59_102742</name>
</gene>
<evidence type="ECO:0000256" key="7">
    <source>
        <dbReference type="ARBA" id="ARBA00023014"/>
    </source>
</evidence>
<accession>A0A369CEB9</accession>
<feature type="compositionally biased region" description="Basic and acidic residues" evidence="9">
    <location>
        <begin position="449"/>
        <end position="459"/>
    </location>
</feature>
<sequence>MPGHKEASTRLPVVDAGIPGRIVIALQQHIGAPAEPVVKVGDRVLKGQIIGRASGYVSAPVHASTSGTVTAIEPLPVPHPSGLNIPCVVIETDGEDRWAELQPLEGYPEAEPDLLRARIRDAGIVGLGGAAFPTAVKLTPPADAAIDTLIINGAECEPYISCDDMLMRERPEEVIQGVVIMRRILGVRACIVGLEDNKPEAFQALQAAAAGTGIEVVQIPTIYPTGGEKQLIKVLTGKEVPSRGIPAQIGIVCQNVATAAAVYRAVRFGEPLISRIVTVTGGAVREPRNLDTLIGTPMEHLLDRCDPHLTPEDKLIMGGPMMGIPLRDGSLPTVKATNCLLAATPGDQPNQGQTMPCIRCGECTRVCPVNLLPQQMYWHARAREFDKIQDYNLFDCIECGCCSYVCPSHIPLVQYYRFAKTEIWDQEREKKKADLARRRHEFKQMRIEREKREKAERHKAAAARAAAKTNAGKADAGKAAGGAKTATDADKQAAIQAAMERARAKREAAAQAGAEPKQTANDADA</sequence>
<comment type="similarity">
    <text evidence="8">Belongs to the 4Fe4S bacterial-type ferredoxin family. RnfC subfamily.</text>
</comment>
<dbReference type="InterPro" id="IPR017900">
    <property type="entry name" value="4Fe4S_Fe_S_CS"/>
</dbReference>
<evidence type="ECO:0000256" key="8">
    <source>
        <dbReference type="HAMAP-Rule" id="MF_00461"/>
    </source>
</evidence>
<dbReference type="Pfam" id="PF01512">
    <property type="entry name" value="Complex1_51K"/>
    <property type="match status" value="1"/>
</dbReference>
<evidence type="ECO:0000256" key="2">
    <source>
        <dbReference type="ARBA" id="ARBA00022485"/>
    </source>
</evidence>
<dbReference type="PROSITE" id="PS00198">
    <property type="entry name" value="4FE4S_FER_1"/>
    <property type="match status" value="1"/>
</dbReference>
<dbReference type="HAMAP" id="MF_00461">
    <property type="entry name" value="RsxC_RnfC"/>
    <property type="match status" value="1"/>
</dbReference>
<keyword evidence="4 8" id="KW-0677">Repeat</keyword>
<dbReference type="GO" id="GO:0009055">
    <property type="term" value="F:electron transfer activity"/>
    <property type="evidence" value="ECO:0007669"/>
    <property type="project" value="InterPro"/>
</dbReference>
<feature type="binding site" evidence="8">
    <location>
        <position position="406"/>
    </location>
    <ligand>
        <name>[4Fe-4S] cluster</name>
        <dbReference type="ChEBI" id="CHEBI:49883"/>
        <label>1</label>
    </ligand>
</feature>
<reference evidence="11 12" key="1">
    <citation type="submission" date="2018-07" db="EMBL/GenBank/DDBJ databases">
        <title>Genomic Encyclopedia of Type Strains, Phase IV (KMG-IV): sequencing the most valuable type-strain genomes for metagenomic binning, comparative biology and taxonomic classification.</title>
        <authorList>
            <person name="Goeker M."/>
        </authorList>
    </citation>
    <scope>NUCLEOTIDE SEQUENCE [LARGE SCALE GENOMIC DNA]</scope>
    <source>
        <strain evidence="11 12">DSM 26407</strain>
    </source>
</reference>
<dbReference type="FunFam" id="3.30.70.20:FF:000044">
    <property type="entry name" value="Ion-translocating oxidoreductase complex subunit C"/>
    <property type="match status" value="1"/>
</dbReference>
<name>A0A369CEB9_9GAMM</name>
<comment type="subunit">
    <text evidence="8">The complex is composed of six subunits: RnfA, RnfB, RnfC, RnfD, RnfE and RnfG.</text>
</comment>
<feature type="compositionally biased region" description="Low complexity" evidence="9">
    <location>
        <begin position="509"/>
        <end position="525"/>
    </location>
</feature>
<keyword evidence="5 8" id="KW-0249">Electron transport</keyword>
<dbReference type="SUPFAM" id="SSF142019">
    <property type="entry name" value="Nqo1 FMN-binding domain-like"/>
    <property type="match status" value="1"/>
</dbReference>
<evidence type="ECO:0000256" key="5">
    <source>
        <dbReference type="ARBA" id="ARBA00022982"/>
    </source>
</evidence>
<dbReference type="EMBL" id="QPJY01000002">
    <property type="protein sequence ID" value="RCX32380.1"/>
    <property type="molecule type" value="Genomic_DNA"/>
</dbReference>
<proteinExistence type="inferred from homology"/>
<evidence type="ECO:0000256" key="3">
    <source>
        <dbReference type="ARBA" id="ARBA00022723"/>
    </source>
</evidence>
<feature type="binding site" evidence="8">
    <location>
        <position position="360"/>
    </location>
    <ligand>
        <name>[4Fe-4S] cluster</name>
        <dbReference type="ChEBI" id="CHEBI:49883"/>
        <label>1</label>
    </ligand>
</feature>
<feature type="binding site" evidence="8">
    <location>
        <position position="363"/>
    </location>
    <ligand>
        <name>[4Fe-4S] cluster</name>
        <dbReference type="ChEBI" id="CHEBI:49883"/>
        <label>1</label>
    </ligand>
</feature>
<dbReference type="NCBIfam" id="TIGR01945">
    <property type="entry name" value="rnfC"/>
    <property type="match status" value="1"/>
</dbReference>
<keyword evidence="1 8" id="KW-0813">Transport</keyword>
<comment type="subcellular location">
    <subcellularLocation>
        <location evidence="8">Cell inner membrane</location>
        <topology evidence="8">Peripheral membrane protein</topology>
    </subcellularLocation>
</comment>
<keyword evidence="3 8" id="KW-0479">Metal-binding</keyword>
<dbReference type="PANTHER" id="PTHR43034">
    <property type="entry name" value="ION-TRANSLOCATING OXIDOREDUCTASE COMPLEX SUBUNIT C"/>
    <property type="match status" value="1"/>
</dbReference>
<keyword evidence="6 8" id="KW-0408">Iron</keyword>
<keyword evidence="8" id="KW-1278">Translocase</keyword>
<comment type="function">
    <text evidence="8">Part of a membrane-bound complex that couples electron transfer with translocation of ions across the membrane.</text>
</comment>